<dbReference type="GeneID" id="69568543"/>
<dbReference type="EMBL" id="PDXQ01000001">
    <property type="protein sequence ID" value="TRZ33491.1"/>
    <property type="molecule type" value="Genomic_DNA"/>
</dbReference>
<dbReference type="PANTHER" id="PTHR33988:SF3">
    <property type="entry name" value="ENDORIBONUCLEASE TOXIN CHPB-RELATED"/>
    <property type="match status" value="1"/>
</dbReference>
<dbReference type="AlphaFoldDB" id="A0A553S999"/>
<dbReference type="InterPro" id="IPR003477">
    <property type="entry name" value="PemK-like"/>
</dbReference>
<name>A0A553S999_ENTAV</name>
<reference evidence="3 4" key="1">
    <citation type="submission" date="2017-10" db="EMBL/GenBank/DDBJ databases">
        <title>FDA dAtabase for Regulatory Grade micrObial Sequences (FDA-ARGOS): Supporting development and validation of Infectious Disease Dx tests.</title>
        <authorList>
            <person name="Campos J."/>
            <person name="Goldberg B."/>
            <person name="Tallon L.J."/>
            <person name="Sadzewicz L."/>
            <person name="Sengamalay N."/>
            <person name="Ott S."/>
            <person name="Godinez A."/>
            <person name="Nagaraj S."/>
            <person name="Vyas G."/>
            <person name="Aluvathingal J."/>
            <person name="Nadendla S."/>
            <person name="Geyer C."/>
            <person name="Nandy P."/>
            <person name="Hobson J."/>
            <person name="Sichtig H."/>
        </authorList>
    </citation>
    <scope>NUCLEOTIDE SEQUENCE [LARGE SCALE GENOMIC DNA]</scope>
    <source>
        <strain evidence="3 4">FDAARGOS_185</strain>
    </source>
</reference>
<dbReference type="RefSeq" id="WP_049218654.1">
    <property type="nucleotide sequence ID" value="NZ_CABGUH010000026.1"/>
</dbReference>
<comment type="similarity">
    <text evidence="1">Belongs to the PemK/MazF family.</text>
</comment>
<dbReference type="GO" id="GO:0016075">
    <property type="term" value="P:rRNA catabolic process"/>
    <property type="evidence" value="ECO:0007669"/>
    <property type="project" value="TreeGrafter"/>
</dbReference>
<accession>A0A553S999</accession>
<dbReference type="InterPro" id="IPR011067">
    <property type="entry name" value="Plasmid_toxin/cell-grow_inhib"/>
</dbReference>
<evidence type="ECO:0000313" key="3">
    <source>
        <dbReference type="EMBL" id="TRZ33491.1"/>
    </source>
</evidence>
<dbReference type="PANTHER" id="PTHR33988">
    <property type="entry name" value="ENDORIBONUCLEASE MAZF-RELATED"/>
    <property type="match status" value="1"/>
</dbReference>
<evidence type="ECO:0000256" key="2">
    <source>
        <dbReference type="ARBA" id="ARBA00022649"/>
    </source>
</evidence>
<protein>
    <submittedName>
        <fullName evidence="3">Type II toxin-antitoxin system PemK/MazF family toxin</fullName>
    </submittedName>
</protein>
<keyword evidence="2" id="KW-1277">Toxin-antitoxin system</keyword>
<proteinExistence type="inferred from homology"/>
<comment type="caution">
    <text evidence="3">The sequence shown here is derived from an EMBL/GenBank/DDBJ whole genome shotgun (WGS) entry which is preliminary data.</text>
</comment>
<dbReference type="GO" id="GO:0003677">
    <property type="term" value="F:DNA binding"/>
    <property type="evidence" value="ECO:0007669"/>
    <property type="project" value="InterPro"/>
</dbReference>
<dbReference type="Gene3D" id="2.30.30.110">
    <property type="match status" value="1"/>
</dbReference>
<evidence type="ECO:0000313" key="4">
    <source>
        <dbReference type="Proteomes" id="UP000316316"/>
    </source>
</evidence>
<dbReference type="Proteomes" id="UP000316316">
    <property type="component" value="Unassembled WGS sequence"/>
</dbReference>
<dbReference type="SUPFAM" id="SSF50118">
    <property type="entry name" value="Cell growth inhibitor/plasmid maintenance toxic component"/>
    <property type="match status" value="1"/>
</dbReference>
<organism evidence="3 4">
    <name type="scientific">Enterococcus avium</name>
    <name type="common">Streptococcus avium</name>
    <dbReference type="NCBI Taxonomy" id="33945"/>
    <lineage>
        <taxon>Bacteria</taxon>
        <taxon>Bacillati</taxon>
        <taxon>Bacillota</taxon>
        <taxon>Bacilli</taxon>
        <taxon>Lactobacillales</taxon>
        <taxon>Enterococcaceae</taxon>
        <taxon>Enterococcus</taxon>
    </lineage>
</organism>
<dbReference type="Pfam" id="PF02452">
    <property type="entry name" value="PemK_toxin"/>
    <property type="match status" value="1"/>
</dbReference>
<evidence type="ECO:0000256" key="1">
    <source>
        <dbReference type="ARBA" id="ARBA00007521"/>
    </source>
</evidence>
<sequence length="122" mass="13889">MVADTSEYIPEQGDIIVINFDPSSDREIKKKRPAIVISTNNYCAVTGLVAVCPITSTKRDYFIKLDDEVNRQVTGYINALQLKTLDFRVRDARFVEKATTYELGRTTQMVKMIFNFSNLLGE</sequence>
<dbReference type="GO" id="GO:0004521">
    <property type="term" value="F:RNA endonuclease activity"/>
    <property type="evidence" value="ECO:0007669"/>
    <property type="project" value="TreeGrafter"/>
</dbReference>
<gene>
    <name evidence="3" type="ORF">AUF17_05115</name>
</gene>
<dbReference type="GO" id="GO:0006402">
    <property type="term" value="P:mRNA catabolic process"/>
    <property type="evidence" value="ECO:0007669"/>
    <property type="project" value="TreeGrafter"/>
</dbReference>